<sequence length="284" mass="33587">MKKINCTLFILMTLIFFSCQEKPLEKNQVKVLESHHKEDYINQWRKGIEFGFLNSIYKRKLHESELDILKSLLGICEKRNNLKLNDKSLTDSELRNEFYSYLSEMDSILSPFRNYKIENIYFDTLIFDNYLNNRSKFNFSHLQYDLDRYEKSLITILIIELGVDCSFSDDIMLRSLSVDSLDWNFEEGYTYKMKKGEKFKSILTDISGAIPKHVNILKDSIIIYSPSGKTVEYNRYNYGNGLLLDFLPMDSGNYIIRNIHEAEITGEYPRKFAKDQNIPLKIEW</sequence>
<accession>A0AAE3XQH7</accession>
<gene>
    <name evidence="1" type="ORF">HNQ88_003109</name>
</gene>
<dbReference type="AlphaFoldDB" id="A0AAE3XQH7"/>
<proteinExistence type="predicted"/>
<evidence type="ECO:0000313" key="1">
    <source>
        <dbReference type="EMBL" id="MDR6240061.1"/>
    </source>
</evidence>
<reference evidence="1" key="1">
    <citation type="submission" date="2023-07" db="EMBL/GenBank/DDBJ databases">
        <title>Genomic Encyclopedia of Type Strains, Phase IV (KMG-IV): sequencing the most valuable type-strain genomes for metagenomic binning, comparative biology and taxonomic classification.</title>
        <authorList>
            <person name="Goeker M."/>
        </authorList>
    </citation>
    <scope>NUCLEOTIDE SEQUENCE</scope>
    <source>
        <strain evidence="1">DSM 26174</strain>
    </source>
</reference>
<organism evidence="1 2">
    <name type="scientific">Aureibacter tunicatorum</name>
    <dbReference type="NCBI Taxonomy" id="866807"/>
    <lineage>
        <taxon>Bacteria</taxon>
        <taxon>Pseudomonadati</taxon>
        <taxon>Bacteroidota</taxon>
        <taxon>Cytophagia</taxon>
        <taxon>Cytophagales</taxon>
        <taxon>Persicobacteraceae</taxon>
        <taxon>Aureibacter</taxon>
    </lineage>
</organism>
<name>A0AAE3XQH7_9BACT</name>
<dbReference type="RefSeq" id="WP_309939892.1">
    <property type="nucleotide sequence ID" value="NZ_AP025305.1"/>
</dbReference>
<protein>
    <recommendedName>
        <fullName evidence="3">Lipoprotein</fullName>
    </recommendedName>
</protein>
<keyword evidence="2" id="KW-1185">Reference proteome</keyword>
<comment type="caution">
    <text evidence="1">The sequence shown here is derived from an EMBL/GenBank/DDBJ whole genome shotgun (WGS) entry which is preliminary data.</text>
</comment>
<dbReference type="Proteomes" id="UP001185092">
    <property type="component" value="Unassembled WGS sequence"/>
</dbReference>
<dbReference type="EMBL" id="JAVDQD010000003">
    <property type="protein sequence ID" value="MDR6240061.1"/>
    <property type="molecule type" value="Genomic_DNA"/>
</dbReference>
<dbReference type="PROSITE" id="PS51257">
    <property type="entry name" value="PROKAR_LIPOPROTEIN"/>
    <property type="match status" value="1"/>
</dbReference>
<evidence type="ECO:0008006" key="3">
    <source>
        <dbReference type="Google" id="ProtNLM"/>
    </source>
</evidence>
<evidence type="ECO:0000313" key="2">
    <source>
        <dbReference type="Proteomes" id="UP001185092"/>
    </source>
</evidence>